<dbReference type="EC" id="2.7.11.1" evidence="2"/>
<evidence type="ECO:0000256" key="5">
    <source>
        <dbReference type="ARBA" id="ARBA00022777"/>
    </source>
</evidence>
<dbReference type="Pfam" id="PF00069">
    <property type="entry name" value="Pkinase"/>
    <property type="match status" value="2"/>
</dbReference>
<evidence type="ECO:0000259" key="8">
    <source>
        <dbReference type="PROSITE" id="PS50011"/>
    </source>
</evidence>
<dbReference type="PANTHER" id="PTHR43671">
    <property type="entry name" value="SERINE/THREONINE-PROTEIN KINASE NEK"/>
    <property type="match status" value="1"/>
</dbReference>
<evidence type="ECO:0000256" key="2">
    <source>
        <dbReference type="ARBA" id="ARBA00012513"/>
    </source>
</evidence>
<dbReference type="EMBL" id="CP003969">
    <property type="protein sequence ID" value="AGP42244.1"/>
    <property type="molecule type" value="Genomic_DNA"/>
</dbReference>
<sequence length="1278" mass="138493">MGLRNARPEFGGTRRFQVVRVVGVGGMGVVYEAFDRERKGRVALKILRNLSADARLRFKNEFRSLQDIQHPNLVSLGELHEEEGQLFFTMELIRGVDFVVHVRLHEEGDGGPRGEPAGGGRRSTLPSIPLWHGQGAAPEQLPRIKRPFHEARLRSALAQLAQGLAAVHAAYKVHRDIKPSNVLVTAEERVVLLDFGFVADASGPGREQAVVGTLHYMAPEQAEGKSAGPEADIYSAGVMLYLALTGVYPFQTAPKATMDMMRRAEPPPPSRLVEDMPPDIDELCVDMLRIDPAARPTARDVLRRLRVQELIEEPPVLSQRIGFVGRQSELAALEGAFAEARMGRSVTRFIEGESGVGKSALLRRFLERIDKDALVLAGRCYEREAVPYKAVDELIDALSRHLVRRPPEEVRALLPPNAGLLGTVFPVLRTVPAITEARARRKAIDPPEIRALVFAALRELLGRLAAERPLVLAIDDLQWADADSVALLSEVMRPWTDADLCAAARPGSFAGLDGPVCAGAPPVVDPARPRAMMLVAAVRTASETAPPVSRQLGVPVDALGHIILHRLSLAEAQELCALLLRGAPVGRPLSIEAIAQEAGGHPLFIDALLRHRMAQDNDGGPVRLDDVLWARISRLDPRARQLLELVVCAGAPVLTSVAAHAMAADFAELTRVLSVLRAANLLRTGGSGQDEFVEPFHNRIRETVTSRLDEETARSWHGRLALALEASGRAELEALAEHWRAAGDSERAAGYAVRAGEQAEAAFAFDHAARLYRMAIDLHLPGGAERRVVLAKLGDALSSAGRGAKAAEAYMAASDGAPEAEAIDLGRRAAENLLRAGYVDAGMAGLRSVLGAVGMQVPKTPELAVASLMLRRAQVRLRGLNFVERPADEVSPEDLMRIDVCWSAAMGLAIVDPTRGADFQARNLLLSLKAGEPYRVTRALAFEATYLAIDGGPSVSRVTDLLSTASAIASRIGRPHALGLVGFVSGVTSTLFGRWHQGVADLDRADVIFRERCTGVTWERSWAHTFSAWALWYGGETREFVRRVPMYLQAADERGDRYLATSLRSSQSNAYWLVQDDPDAAQRQAQDAIRSWSKAGFQLQSYFDLVARAHIGLYRGDGEATHRLFAEQRAGLESSLVLRIQAVRIIITHLRACAALAAAAAVTPAEAEPLYEEATRAARKIEAEHMPWADPFAAAVRAAVAAARGEAEPAAQQLAEAVRGFEAAGMALYAAAARRRHGELLQGDEGRAAVAAANGWMQEQGIVSPDRMTSMLIPGFAR</sequence>
<keyword evidence="4 7" id="KW-0547">Nucleotide-binding</keyword>
<dbReference type="GO" id="GO:0004674">
    <property type="term" value="F:protein serine/threonine kinase activity"/>
    <property type="evidence" value="ECO:0007669"/>
    <property type="project" value="UniProtKB-EC"/>
</dbReference>
<reference evidence="9 10" key="1">
    <citation type="journal article" date="2013" name="Sci. Rep.">
        <title>Extraordinary expansion of a Sorangium cellulosum genome from an alkaline milieu.</title>
        <authorList>
            <person name="Han K."/>
            <person name="Li Z.F."/>
            <person name="Peng R."/>
            <person name="Zhu L.P."/>
            <person name="Zhou T."/>
            <person name="Wang L.G."/>
            <person name="Li S.G."/>
            <person name="Zhang X.B."/>
            <person name="Hu W."/>
            <person name="Wu Z.H."/>
            <person name="Qin N."/>
            <person name="Li Y.Z."/>
        </authorList>
    </citation>
    <scope>NUCLEOTIDE SEQUENCE [LARGE SCALE GENOMIC DNA]</scope>
    <source>
        <strain evidence="9 10">So0157-2</strain>
    </source>
</reference>
<evidence type="ECO:0000313" key="10">
    <source>
        <dbReference type="Proteomes" id="UP000014803"/>
    </source>
</evidence>
<dbReference type="Gene3D" id="3.40.50.300">
    <property type="entry name" value="P-loop containing nucleotide triphosphate hydrolases"/>
    <property type="match status" value="1"/>
</dbReference>
<dbReference type="eggNOG" id="COG0515">
    <property type="taxonomic scope" value="Bacteria"/>
</dbReference>
<evidence type="ECO:0000256" key="1">
    <source>
        <dbReference type="ARBA" id="ARBA00010886"/>
    </source>
</evidence>
<dbReference type="InterPro" id="IPR011009">
    <property type="entry name" value="Kinase-like_dom_sf"/>
</dbReference>
<dbReference type="Gene3D" id="3.30.200.20">
    <property type="entry name" value="Phosphorylase Kinase, domain 1"/>
    <property type="match status" value="1"/>
</dbReference>
<dbReference type="GO" id="GO:0005524">
    <property type="term" value="F:ATP binding"/>
    <property type="evidence" value="ECO:0007669"/>
    <property type="project" value="UniProtKB-UniRule"/>
</dbReference>
<dbReference type="InterPro" id="IPR000719">
    <property type="entry name" value="Prot_kinase_dom"/>
</dbReference>
<keyword evidence="3" id="KW-0808">Transferase</keyword>
<dbReference type="HOGENOM" id="CLU_006404_0_0_7"/>
<dbReference type="SUPFAM" id="SSF52540">
    <property type="entry name" value="P-loop containing nucleoside triphosphate hydrolases"/>
    <property type="match status" value="1"/>
</dbReference>
<dbReference type="RefSeq" id="WP_020742171.1">
    <property type="nucleotide sequence ID" value="NC_021658.1"/>
</dbReference>
<dbReference type="Gene3D" id="1.10.510.10">
    <property type="entry name" value="Transferase(Phosphotransferase) domain 1"/>
    <property type="match status" value="1"/>
</dbReference>
<dbReference type="PROSITE" id="PS00107">
    <property type="entry name" value="PROTEIN_KINASE_ATP"/>
    <property type="match status" value="1"/>
</dbReference>
<dbReference type="Proteomes" id="UP000014803">
    <property type="component" value="Chromosome"/>
</dbReference>
<dbReference type="AlphaFoldDB" id="S4YBJ9"/>
<evidence type="ECO:0000256" key="7">
    <source>
        <dbReference type="PROSITE-ProRule" id="PRU10141"/>
    </source>
</evidence>
<organism evidence="9 10">
    <name type="scientific">Sorangium cellulosum So0157-2</name>
    <dbReference type="NCBI Taxonomy" id="1254432"/>
    <lineage>
        <taxon>Bacteria</taxon>
        <taxon>Pseudomonadati</taxon>
        <taxon>Myxococcota</taxon>
        <taxon>Polyangia</taxon>
        <taxon>Polyangiales</taxon>
        <taxon>Polyangiaceae</taxon>
        <taxon>Sorangium</taxon>
    </lineage>
</organism>
<dbReference type="SUPFAM" id="SSF56112">
    <property type="entry name" value="Protein kinase-like (PK-like)"/>
    <property type="match status" value="1"/>
</dbReference>
<name>S4YBJ9_SORCE</name>
<dbReference type="STRING" id="1254432.SCE1572_51745"/>
<evidence type="ECO:0000256" key="3">
    <source>
        <dbReference type="ARBA" id="ARBA00022679"/>
    </source>
</evidence>
<dbReference type="InterPro" id="IPR017441">
    <property type="entry name" value="Protein_kinase_ATP_BS"/>
</dbReference>
<dbReference type="PROSITE" id="PS50011">
    <property type="entry name" value="PROTEIN_KINASE_DOM"/>
    <property type="match status" value="1"/>
</dbReference>
<dbReference type="OrthoDB" id="5476445at2"/>
<dbReference type="InterPro" id="IPR027417">
    <property type="entry name" value="P-loop_NTPase"/>
</dbReference>
<dbReference type="KEGG" id="scu:SCE1572_51745"/>
<protein>
    <recommendedName>
        <fullName evidence="2">non-specific serine/threonine protein kinase</fullName>
        <ecNumber evidence="2">2.7.11.1</ecNumber>
    </recommendedName>
</protein>
<proteinExistence type="inferred from homology"/>
<evidence type="ECO:0000313" key="9">
    <source>
        <dbReference type="EMBL" id="AGP42244.1"/>
    </source>
</evidence>
<keyword evidence="6 7" id="KW-0067">ATP-binding</keyword>
<dbReference type="Pfam" id="PF13191">
    <property type="entry name" value="AAA_16"/>
    <property type="match status" value="1"/>
</dbReference>
<comment type="similarity">
    <text evidence="1">Belongs to the protein kinase superfamily. NEK Ser/Thr protein kinase family. NIMA subfamily.</text>
</comment>
<feature type="binding site" evidence="7">
    <location>
        <position position="45"/>
    </location>
    <ligand>
        <name>ATP</name>
        <dbReference type="ChEBI" id="CHEBI:30616"/>
    </ligand>
</feature>
<gene>
    <name evidence="9" type="ORF">SCE1572_51745</name>
</gene>
<dbReference type="eggNOG" id="COG3899">
    <property type="taxonomic scope" value="Bacteria"/>
</dbReference>
<dbReference type="SMART" id="SM00220">
    <property type="entry name" value="S_TKc"/>
    <property type="match status" value="1"/>
</dbReference>
<evidence type="ECO:0000256" key="6">
    <source>
        <dbReference type="ARBA" id="ARBA00022840"/>
    </source>
</evidence>
<dbReference type="PANTHER" id="PTHR43671:SF13">
    <property type="entry name" value="SERINE_THREONINE-PROTEIN KINASE NEK2"/>
    <property type="match status" value="1"/>
</dbReference>
<dbReference type="PATRIC" id="fig|1254432.3.peg.11665"/>
<dbReference type="InterPro" id="IPR041664">
    <property type="entry name" value="AAA_16"/>
</dbReference>
<accession>S4YBJ9</accession>
<evidence type="ECO:0000256" key="4">
    <source>
        <dbReference type="ARBA" id="ARBA00022741"/>
    </source>
</evidence>
<dbReference type="CDD" id="cd14014">
    <property type="entry name" value="STKc_PknB_like"/>
    <property type="match status" value="1"/>
</dbReference>
<keyword evidence="5" id="KW-0418">Kinase</keyword>
<feature type="domain" description="Protein kinase" evidence="8">
    <location>
        <begin position="16"/>
        <end position="311"/>
    </location>
</feature>
<dbReference type="InterPro" id="IPR050660">
    <property type="entry name" value="NEK_Ser/Thr_kinase"/>
</dbReference>